<dbReference type="SUPFAM" id="SSF56954">
    <property type="entry name" value="Outer membrane efflux proteins (OEP)"/>
    <property type="match status" value="1"/>
</dbReference>
<dbReference type="Gene3D" id="1.20.1600.10">
    <property type="entry name" value="Outer membrane efflux proteins (OEP)"/>
    <property type="match status" value="1"/>
</dbReference>
<protein>
    <submittedName>
        <fullName evidence="1">TolC family protein</fullName>
    </submittedName>
</protein>
<proteinExistence type="predicted"/>
<reference evidence="1 2" key="1">
    <citation type="submission" date="2020-03" db="EMBL/GenBank/DDBJ databases">
        <title>Tamlana sp. nov, isolated from XXX.</title>
        <authorList>
            <person name="Cao W.R."/>
        </authorList>
    </citation>
    <scope>NUCLEOTIDE SEQUENCE [LARGE SCALE GENOMIC DNA]</scope>
    <source>
        <strain evidence="1 2">HST1-43</strain>
    </source>
</reference>
<dbReference type="Proteomes" id="UP000760545">
    <property type="component" value="Unassembled WGS sequence"/>
</dbReference>
<gene>
    <name evidence="1" type="ORF">HC176_16055</name>
</gene>
<dbReference type="EMBL" id="JAAVJS010000146">
    <property type="protein sequence ID" value="NJX16989.1"/>
    <property type="molecule type" value="Genomic_DNA"/>
</dbReference>
<sequence length="134" mass="14458">MKNILISPLVLLLFWTGITSAQDTLYVSLEETVASAVTGNPDILISRLEVERAISQLKAANGAFLPNIGVDGQYVRNIKRPVFFLPPGEGFGGQQGDERGTVIEAGYDNSFNMTAQATLPLYNQSIIASSRAAR</sequence>
<evidence type="ECO:0000313" key="1">
    <source>
        <dbReference type="EMBL" id="NJX16989.1"/>
    </source>
</evidence>
<evidence type="ECO:0000313" key="2">
    <source>
        <dbReference type="Proteomes" id="UP000760545"/>
    </source>
</evidence>
<feature type="non-terminal residue" evidence="1">
    <location>
        <position position="134"/>
    </location>
</feature>
<accession>A0ABX1DF86</accession>
<keyword evidence="2" id="KW-1185">Reference proteome</keyword>
<name>A0ABX1DF86_9FLAO</name>
<organism evidence="1 2">
    <name type="scientific">Tamlana crocina</name>
    <dbReference type="NCBI Taxonomy" id="393006"/>
    <lineage>
        <taxon>Bacteria</taxon>
        <taxon>Pseudomonadati</taxon>
        <taxon>Bacteroidota</taxon>
        <taxon>Flavobacteriia</taxon>
        <taxon>Flavobacteriales</taxon>
        <taxon>Flavobacteriaceae</taxon>
        <taxon>Tamlana</taxon>
    </lineage>
</organism>
<dbReference type="RefSeq" id="WP_167920006.1">
    <property type="nucleotide sequence ID" value="NZ_JAAVJS010000146.1"/>
</dbReference>
<comment type="caution">
    <text evidence="1">The sequence shown here is derived from an EMBL/GenBank/DDBJ whole genome shotgun (WGS) entry which is preliminary data.</text>
</comment>